<name>A0A9D2CRM2_9FIRM</name>
<gene>
    <name evidence="1" type="ORF">H9729_06020</name>
</gene>
<accession>A0A9D2CRM2</accession>
<sequence length="65" mass="7434">MVADNGEPYHFNFRHEGNYNAIVANGYEFIGWADEAGEIVCETLDGVFDASRDATFYITFRDVYE</sequence>
<evidence type="ECO:0000313" key="1">
    <source>
        <dbReference type="EMBL" id="HIY97229.1"/>
    </source>
</evidence>
<proteinExistence type="predicted"/>
<reference evidence="1" key="2">
    <citation type="submission" date="2021-04" db="EMBL/GenBank/DDBJ databases">
        <authorList>
            <person name="Gilroy R."/>
        </authorList>
    </citation>
    <scope>NUCLEOTIDE SEQUENCE</scope>
    <source>
        <strain evidence="1">1345</strain>
    </source>
</reference>
<organism evidence="1 2">
    <name type="scientific">Candidatus Borkfalkia excrementigallinarum</name>
    <dbReference type="NCBI Taxonomy" id="2838506"/>
    <lineage>
        <taxon>Bacteria</taxon>
        <taxon>Bacillati</taxon>
        <taxon>Bacillota</taxon>
        <taxon>Clostridia</taxon>
        <taxon>Christensenellales</taxon>
        <taxon>Christensenellaceae</taxon>
        <taxon>Candidatus Borkfalkia</taxon>
    </lineage>
</organism>
<dbReference type="AlphaFoldDB" id="A0A9D2CRM2"/>
<comment type="caution">
    <text evidence="1">The sequence shown here is derived from an EMBL/GenBank/DDBJ whole genome shotgun (WGS) entry which is preliminary data.</text>
</comment>
<evidence type="ECO:0008006" key="3">
    <source>
        <dbReference type="Google" id="ProtNLM"/>
    </source>
</evidence>
<dbReference type="Proteomes" id="UP000886750">
    <property type="component" value="Unassembled WGS sequence"/>
</dbReference>
<protein>
    <recommendedName>
        <fullName evidence="3">Bacterial repeat domain-containing protein</fullName>
    </recommendedName>
</protein>
<evidence type="ECO:0000313" key="2">
    <source>
        <dbReference type="Proteomes" id="UP000886750"/>
    </source>
</evidence>
<dbReference type="EMBL" id="DXCQ01000055">
    <property type="protein sequence ID" value="HIY97229.1"/>
    <property type="molecule type" value="Genomic_DNA"/>
</dbReference>
<reference evidence="1" key="1">
    <citation type="journal article" date="2021" name="PeerJ">
        <title>Extensive microbial diversity within the chicken gut microbiome revealed by metagenomics and culture.</title>
        <authorList>
            <person name="Gilroy R."/>
            <person name="Ravi A."/>
            <person name="Getino M."/>
            <person name="Pursley I."/>
            <person name="Horton D.L."/>
            <person name="Alikhan N.F."/>
            <person name="Baker D."/>
            <person name="Gharbi K."/>
            <person name="Hall N."/>
            <person name="Watson M."/>
            <person name="Adriaenssens E.M."/>
            <person name="Foster-Nyarko E."/>
            <person name="Jarju S."/>
            <person name="Secka A."/>
            <person name="Antonio M."/>
            <person name="Oren A."/>
            <person name="Chaudhuri R.R."/>
            <person name="La Ragione R."/>
            <person name="Hildebrand F."/>
            <person name="Pallen M.J."/>
        </authorList>
    </citation>
    <scope>NUCLEOTIDE SEQUENCE</scope>
    <source>
        <strain evidence="1">1345</strain>
    </source>
</reference>